<accession>A0ABU9MNG5</accession>
<dbReference type="EMBL" id="JBCGBG010000002">
    <property type="protein sequence ID" value="MEL7696165.1"/>
    <property type="molecule type" value="Genomic_DNA"/>
</dbReference>
<organism evidence="1 2">
    <name type="scientific">Pantoea brenneri</name>
    <dbReference type="NCBI Taxonomy" id="472694"/>
    <lineage>
        <taxon>Bacteria</taxon>
        <taxon>Pseudomonadati</taxon>
        <taxon>Pseudomonadota</taxon>
        <taxon>Gammaproteobacteria</taxon>
        <taxon>Enterobacterales</taxon>
        <taxon>Erwiniaceae</taxon>
        <taxon>Pantoea</taxon>
    </lineage>
</organism>
<reference evidence="1 2" key="1">
    <citation type="submission" date="2024-04" db="EMBL/GenBank/DDBJ databases">
        <authorList>
            <person name="Suleimanova A.D."/>
            <person name="Pudova D.S."/>
            <person name="Shagimardanova E.I."/>
            <person name="Sharipova M.R."/>
        </authorList>
    </citation>
    <scope>NUCLEOTIDE SEQUENCE [LARGE SCALE GENOMIC DNA]</scope>
    <source>
        <strain evidence="1 2">3.1</strain>
    </source>
</reference>
<keyword evidence="2" id="KW-1185">Reference proteome</keyword>
<evidence type="ECO:0000313" key="2">
    <source>
        <dbReference type="Proteomes" id="UP001468095"/>
    </source>
</evidence>
<dbReference type="RefSeq" id="WP_031375554.1">
    <property type="nucleotide sequence ID" value="NZ_JAOBYT010000007.1"/>
</dbReference>
<dbReference type="Proteomes" id="UP001468095">
    <property type="component" value="Unassembled WGS sequence"/>
</dbReference>
<protein>
    <submittedName>
        <fullName evidence="1">Uncharacterized protein</fullName>
    </submittedName>
</protein>
<proteinExistence type="predicted"/>
<gene>
    <name evidence="1" type="ORF">AABB92_10935</name>
</gene>
<name>A0ABU9MNG5_9GAMM</name>
<comment type="caution">
    <text evidence="1">The sequence shown here is derived from an EMBL/GenBank/DDBJ whole genome shotgun (WGS) entry which is preliminary data.</text>
</comment>
<evidence type="ECO:0000313" key="1">
    <source>
        <dbReference type="EMBL" id="MEL7696165.1"/>
    </source>
</evidence>
<sequence>MEMLNKMQLTFIAGASGAYDPAYAGAGARTSQHGSSSGSHHNIFVPDNGVLQLVAAHPELKDCLNGILGGMVAGSVGGAGTAVASAIGGGIGSCNNNTGRNNAGGSIGGQCTW</sequence>